<feature type="compositionally biased region" description="Basic residues" evidence="6">
    <location>
        <begin position="834"/>
        <end position="843"/>
    </location>
</feature>
<keyword evidence="5" id="KW-0175">Coiled coil</keyword>
<accession>A0AAD5WQD7</accession>
<organism evidence="8 9">
    <name type="scientific">Zalerion maritima</name>
    <dbReference type="NCBI Taxonomy" id="339359"/>
    <lineage>
        <taxon>Eukaryota</taxon>
        <taxon>Fungi</taxon>
        <taxon>Dikarya</taxon>
        <taxon>Ascomycota</taxon>
        <taxon>Pezizomycotina</taxon>
        <taxon>Sordariomycetes</taxon>
        <taxon>Lulworthiomycetidae</taxon>
        <taxon>Lulworthiales</taxon>
        <taxon>Lulworthiaceae</taxon>
        <taxon>Zalerion</taxon>
    </lineage>
</organism>
<feature type="region of interest" description="Disordered" evidence="6">
    <location>
        <begin position="821"/>
        <end position="917"/>
    </location>
</feature>
<evidence type="ECO:0000259" key="7">
    <source>
        <dbReference type="PROSITE" id="PS51184"/>
    </source>
</evidence>
<feature type="compositionally biased region" description="Acidic residues" evidence="6">
    <location>
        <begin position="770"/>
        <end position="782"/>
    </location>
</feature>
<name>A0AAD5WQD7_9PEZI</name>
<evidence type="ECO:0000256" key="2">
    <source>
        <dbReference type="ARBA" id="ARBA00023015"/>
    </source>
</evidence>
<evidence type="ECO:0000256" key="5">
    <source>
        <dbReference type="SAM" id="Coils"/>
    </source>
</evidence>
<feature type="region of interest" description="Disordered" evidence="6">
    <location>
        <begin position="970"/>
        <end position="1190"/>
    </location>
</feature>
<feature type="compositionally biased region" description="Basic and acidic residues" evidence="6">
    <location>
        <begin position="1315"/>
        <end position="1326"/>
    </location>
</feature>
<feature type="compositionally biased region" description="Acidic residues" evidence="6">
    <location>
        <begin position="1064"/>
        <end position="1073"/>
    </location>
</feature>
<evidence type="ECO:0000256" key="6">
    <source>
        <dbReference type="SAM" id="MobiDB-lite"/>
    </source>
</evidence>
<feature type="compositionally biased region" description="Basic residues" evidence="6">
    <location>
        <begin position="577"/>
        <end position="587"/>
    </location>
</feature>
<dbReference type="Gene3D" id="2.60.120.650">
    <property type="entry name" value="Cupin"/>
    <property type="match status" value="1"/>
</dbReference>
<feature type="region of interest" description="Disordered" evidence="6">
    <location>
        <begin position="1203"/>
        <end position="1620"/>
    </location>
</feature>
<dbReference type="InterPro" id="IPR018866">
    <property type="entry name" value="Znf-4CXXC_R1"/>
</dbReference>
<feature type="compositionally biased region" description="Pro residues" evidence="6">
    <location>
        <begin position="901"/>
        <end position="911"/>
    </location>
</feature>
<feature type="compositionally biased region" description="Basic and acidic residues" evidence="6">
    <location>
        <begin position="1568"/>
        <end position="1580"/>
    </location>
</feature>
<feature type="compositionally biased region" description="Basic and acidic residues" evidence="6">
    <location>
        <begin position="1105"/>
        <end position="1117"/>
    </location>
</feature>
<evidence type="ECO:0000256" key="4">
    <source>
        <dbReference type="ARBA" id="ARBA00023242"/>
    </source>
</evidence>
<dbReference type="InterPro" id="IPR003347">
    <property type="entry name" value="JmjC_dom"/>
</dbReference>
<comment type="subcellular location">
    <subcellularLocation>
        <location evidence="1">Nucleus</location>
    </subcellularLocation>
</comment>
<evidence type="ECO:0000256" key="3">
    <source>
        <dbReference type="ARBA" id="ARBA00023163"/>
    </source>
</evidence>
<dbReference type="GO" id="GO:0005634">
    <property type="term" value="C:nucleus"/>
    <property type="evidence" value="ECO:0007669"/>
    <property type="project" value="UniProtKB-SubCell"/>
</dbReference>
<feature type="compositionally biased region" description="Low complexity" evidence="6">
    <location>
        <begin position="1350"/>
        <end position="1365"/>
    </location>
</feature>
<evidence type="ECO:0000313" key="8">
    <source>
        <dbReference type="EMBL" id="KAJ2899343.1"/>
    </source>
</evidence>
<dbReference type="Pfam" id="PF02373">
    <property type="entry name" value="JmjC"/>
    <property type="match status" value="1"/>
</dbReference>
<dbReference type="SUPFAM" id="SSF51197">
    <property type="entry name" value="Clavaminate synthase-like"/>
    <property type="match status" value="1"/>
</dbReference>
<dbReference type="PROSITE" id="PS51184">
    <property type="entry name" value="JMJC"/>
    <property type="match status" value="1"/>
</dbReference>
<keyword evidence="4" id="KW-0539">Nucleus</keyword>
<gene>
    <name evidence="8" type="ORF">MKZ38_003272</name>
</gene>
<feature type="compositionally biased region" description="Gly residues" evidence="6">
    <location>
        <begin position="1074"/>
        <end position="1083"/>
    </location>
</feature>
<dbReference type="EMBL" id="JAKWBI020000200">
    <property type="protein sequence ID" value="KAJ2899343.1"/>
    <property type="molecule type" value="Genomic_DNA"/>
</dbReference>
<feature type="region of interest" description="Disordered" evidence="6">
    <location>
        <begin position="557"/>
        <end position="587"/>
    </location>
</feature>
<feature type="compositionally biased region" description="Basic and acidic residues" evidence="6">
    <location>
        <begin position="1004"/>
        <end position="1020"/>
    </location>
</feature>
<feature type="compositionally biased region" description="Basic and acidic residues" evidence="6">
    <location>
        <begin position="1051"/>
        <end position="1063"/>
    </location>
</feature>
<keyword evidence="3" id="KW-0804">Transcription</keyword>
<feature type="compositionally biased region" description="Low complexity" evidence="6">
    <location>
        <begin position="882"/>
        <end position="900"/>
    </location>
</feature>
<feature type="compositionally biased region" description="Acidic residues" evidence="6">
    <location>
        <begin position="1581"/>
        <end position="1595"/>
    </location>
</feature>
<feature type="domain" description="JmjC" evidence="7">
    <location>
        <begin position="175"/>
        <end position="347"/>
    </location>
</feature>
<proteinExistence type="predicted"/>
<dbReference type="Proteomes" id="UP001201980">
    <property type="component" value="Unassembled WGS sequence"/>
</dbReference>
<reference evidence="8" key="1">
    <citation type="submission" date="2022-07" db="EMBL/GenBank/DDBJ databases">
        <title>Draft genome sequence of Zalerion maritima ATCC 34329, a (micro)plastics degrading marine fungus.</title>
        <authorList>
            <person name="Paco A."/>
            <person name="Goncalves M.F.M."/>
            <person name="Rocha-Santos T.A.P."/>
            <person name="Alves A."/>
        </authorList>
    </citation>
    <scope>NUCLEOTIDE SEQUENCE</scope>
    <source>
        <strain evidence="8">ATCC 34329</strain>
    </source>
</reference>
<keyword evidence="9" id="KW-1185">Reference proteome</keyword>
<dbReference type="Pfam" id="PF10497">
    <property type="entry name" value="zf-4CXXC_R1"/>
    <property type="match status" value="1"/>
</dbReference>
<feature type="compositionally biased region" description="Acidic residues" evidence="6">
    <location>
        <begin position="1241"/>
        <end position="1251"/>
    </location>
</feature>
<evidence type="ECO:0000313" key="9">
    <source>
        <dbReference type="Proteomes" id="UP001201980"/>
    </source>
</evidence>
<protein>
    <recommendedName>
        <fullName evidence="7">JmjC domain-containing protein</fullName>
    </recommendedName>
</protein>
<feature type="compositionally biased region" description="Basic residues" evidence="6">
    <location>
        <begin position="1161"/>
        <end position="1170"/>
    </location>
</feature>
<dbReference type="SMART" id="SM00558">
    <property type="entry name" value="JmjC"/>
    <property type="match status" value="1"/>
</dbReference>
<feature type="compositionally biased region" description="Low complexity" evidence="6">
    <location>
        <begin position="1534"/>
        <end position="1544"/>
    </location>
</feature>
<feature type="compositionally biased region" description="Gly residues" evidence="6">
    <location>
        <begin position="1439"/>
        <end position="1456"/>
    </location>
</feature>
<feature type="compositionally biased region" description="Acidic residues" evidence="6">
    <location>
        <begin position="1460"/>
        <end position="1474"/>
    </location>
</feature>
<feature type="region of interest" description="Disordered" evidence="6">
    <location>
        <begin position="757"/>
        <end position="794"/>
    </location>
</feature>
<feature type="compositionally biased region" description="Basic residues" evidence="6">
    <location>
        <begin position="1505"/>
        <end position="1523"/>
    </location>
</feature>
<feature type="coiled-coil region" evidence="5">
    <location>
        <begin position="707"/>
        <end position="738"/>
    </location>
</feature>
<feature type="compositionally biased region" description="Low complexity" evidence="6">
    <location>
        <begin position="1267"/>
        <end position="1285"/>
    </location>
</feature>
<comment type="caution">
    <text evidence="8">The sequence shown here is derived from an EMBL/GenBank/DDBJ whole genome shotgun (WGS) entry which is preliminary data.</text>
</comment>
<sequence>MPSAMHPQAKFDPIPPNLDLCDLVEKTPNLNWVTKISTARIRNLSPADFERLVLKHVVENGRPLVIEGWNRALPRSLFSANWLEDHYDKKQENVRDISGQTDIPMTMGHYLRSMKQLTNQWTPTNFRDERRQRLYMKDIDCPAEWYDHLCNVIPANLFYMNSNVEEKARQTNRRNNNRFDMFDDDLPEKIAAIAGDLMSSLPEEMRAQNLMCYIGHEGTYTPAHREMCASLGQNIMVESSGSDNGEKPGSSIWFMTESKDREVVREYFLSMLGHDIEVEKHFAQINAWKKANFPVYVVEQKVGDFILIPPLAPHQVWNRGTRTMKVAWNRTTAQTLSLALHEALPKARLVCRDEQYKNKAIIYYTLKKYYQDLASMDETVDNGWLGLGQDLVQNSPRMKEMARDFKALFNLYTEILVDEMFAFKETAVEYVEFDSCVTCSYCRSNIFNRFLTCKHCVRLLMTGDEDTYDVCMECYAMGRSCVCISGLQWCEQFHWNKLVEEHEQWRQLIVMNDGYVDINKSPQPLELARTLTNNKSVAQICQEQLRRRPFKDITKVEQEAREEAESSGPELGDDGRPKKKKKKKQGKVKKGETDRCHVCCHREYMYKLQHCSTPECTEAYCYGVLYRAFDMLPQAVMEKEDWKCPKCLKICNCAGCRRSGLTTPYIPKNTLLGHDTRPIADDRSIEALVDFRVHNLSWLKVVGEEGRNKNSKRMQKLQEQAQAEKANANNNLEDALGDEEGMSAEQVNALQRPSLGEEDAVEPALANGDGEPDAPREDEDSAYPDPTGMGGRERMLGLGYYQQDDSPDKILFDPYQMPTAEALEEPQVSEYIKKTLRAAKRKARQENDEDPDFQGPRSRRKKAKTAQIAQDLLEHVDPGLFDESAAPEGDASASAAGAPVAAPPVAGPPVAPMDHLTVPYNINRPQLRNAQPIASYVEAEDLPVEEIEEAVAVDPIALLAQLDAGFADQGMLQPNDGRDPLDAAADAIRGLAGSLGAQTAPQRKTPEKKTMGRPRTRPDGTYKGWMPAVPVHENKPKARMTRASLLAEGFTEEKVEEKLRELNPPDDSDDDNEGAGGRRGGLDGLDNETQGQLMTDSSSASDSHISVESDDRNDKSFYRPYGAGERGRGRPRGRVGRGPGRPPRRSEVAGSATPSIPDSGKKRRGRPPKIRHSEGAEQSSTQAGEKPKQFLSMAERMALKGKKFKISGRMTRASAPAGGFTAVNQRKSVTKADTEMTETPALDDDGVDDTPAEPSTSAGENDGENVSMRSPSPLRSPSPAMSMSMTPAKSRTAEESDAPSAGGGSGDSPSYNADNDVHSDARRPDREGEEDDDDRGSPSSPEVWRGKTTSAIPSPERPARSPSPEVWHGKTTFPIPSPQKPARDPEESGSESDSGSLILASPPPKNKGPTIVRLGTESEDESELGGGGGGGSYHSRGGSVSGPGSVLGGSKSGGSSGSSDIDDDDEESNSDDEIPATTALIKRKPGRPPGRPNLRGSVALATRGRGGRGRGRPPTRGARRGRSGRGSDGDDEGSSSGSDSGDNNDNSDGDEKEEKESREEEESSADQEATKPDVRRSARDGDEDEDGNGDGEEDGGMGVKRDILPLDAEEAVEGVGKEGR</sequence>
<keyword evidence="2" id="KW-0805">Transcription regulation</keyword>
<evidence type="ECO:0000256" key="1">
    <source>
        <dbReference type="ARBA" id="ARBA00004123"/>
    </source>
</evidence>